<reference evidence="3" key="1">
    <citation type="submission" date="2021-02" db="EMBL/GenBank/DDBJ databases">
        <authorList>
            <person name="Nowell W R."/>
        </authorList>
    </citation>
    <scope>NUCLEOTIDE SEQUENCE</scope>
</reference>
<comment type="caution">
    <text evidence="3">The sequence shown here is derived from an EMBL/GenBank/DDBJ whole genome shotgun (WGS) entry which is preliminary data.</text>
</comment>
<evidence type="ECO:0000256" key="1">
    <source>
        <dbReference type="SAM" id="MobiDB-lite"/>
    </source>
</evidence>
<evidence type="ECO:0000313" key="3">
    <source>
        <dbReference type="EMBL" id="CAF0821154.1"/>
    </source>
</evidence>
<protein>
    <submittedName>
        <fullName evidence="3">Uncharacterized protein</fullName>
    </submittedName>
</protein>
<dbReference type="Proteomes" id="UP000681722">
    <property type="component" value="Unassembled WGS sequence"/>
</dbReference>
<keyword evidence="2" id="KW-0812">Transmembrane</keyword>
<dbReference type="EMBL" id="CAJOBC010000618">
    <property type="protein sequence ID" value="CAF3607596.1"/>
    <property type="molecule type" value="Genomic_DNA"/>
</dbReference>
<dbReference type="OrthoDB" id="10051608at2759"/>
<keyword evidence="2" id="KW-0472">Membrane</keyword>
<dbReference type="EMBL" id="CAJNOK010002785">
    <property type="protein sequence ID" value="CAF0874921.1"/>
    <property type="molecule type" value="Genomic_DNA"/>
</dbReference>
<keyword evidence="2" id="KW-1133">Transmembrane helix</keyword>
<feature type="transmembrane region" description="Helical" evidence="2">
    <location>
        <begin position="42"/>
        <end position="62"/>
    </location>
</feature>
<proteinExistence type="predicted"/>
<gene>
    <name evidence="3" type="ORF">GPM918_LOCUS4552</name>
    <name evidence="4" type="ORF">OVA965_LOCUS8322</name>
    <name evidence="5" type="ORF">SRO942_LOCUS4553</name>
    <name evidence="6" type="ORF">TMI583_LOCUS8318</name>
</gene>
<feature type="region of interest" description="Disordered" evidence="1">
    <location>
        <begin position="288"/>
        <end position="329"/>
    </location>
</feature>
<name>A0A813TYG8_9BILA</name>
<evidence type="ECO:0000256" key="2">
    <source>
        <dbReference type="SAM" id="Phobius"/>
    </source>
</evidence>
<sequence length="348" mass="40092">MNSQIWTVAQKLKDNINVTYSTASKHIADTSSSTVVHNDRTGLFIALFLSLLLLILILYLLYNFFSYRSLCNTCRKSERINKKVTDNNNNASIHDHLQNQHLEDDSFIDNIDNTTPTLSKRYSQSSSIRSYNRQNSYKISPQASNLLTPRLSQILTTAGGDDSNTDIDSCIKTLLSNQELEPYSAKLLSRSISKYYENKRKLTRCTSLTRRSRSCEQLNAFNELNSRKSLTIINHPQHHRRVLSERPKGYRKREYLAPKDASRLSAVEHDFSTVPTLRNNAGLWKSEHLSKKDSNTTMTSSIKRKPRRTSQPQIVSHHQRQHSLSDKQKPTTIYELFRSDKMRIANLL</sequence>
<evidence type="ECO:0000313" key="6">
    <source>
        <dbReference type="EMBL" id="CAF3659452.1"/>
    </source>
</evidence>
<dbReference type="Proteomes" id="UP000677228">
    <property type="component" value="Unassembled WGS sequence"/>
</dbReference>
<evidence type="ECO:0000313" key="7">
    <source>
        <dbReference type="Proteomes" id="UP000663829"/>
    </source>
</evidence>
<accession>A0A813TYG8</accession>
<dbReference type="Proteomes" id="UP000682733">
    <property type="component" value="Unassembled WGS sequence"/>
</dbReference>
<dbReference type="Proteomes" id="UP000663829">
    <property type="component" value="Unassembled WGS sequence"/>
</dbReference>
<dbReference type="AlphaFoldDB" id="A0A813TYG8"/>
<dbReference type="EMBL" id="CAJOBA010002786">
    <property type="protein sequence ID" value="CAF3659452.1"/>
    <property type="molecule type" value="Genomic_DNA"/>
</dbReference>
<keyword evidence="7" id="KW-1185">Reference proteome</keyword>
<evidence type="ECO:0000313" key="5">
    <source>
        <dbReference type="EMBL" id="CAF3607596.1"/>
    </source>
</evidence>
<organism evidence="3 7">
    <name type="scientific">Didymodactylos carnosus</name>
    <dbReference type="NCBI Taxonomy" id="1234261"/>
    <lineage>
        <taxon>Eukaryota</taxon>
        <taxon>Metazoa</taxon>
        <taxon>Spiralia</taxon>
        <taxon>Gnathifera</taxon>
        <taxon>Rotifera</taxon>
        <taxon>Eurotatoria</taxon>
        <taxon>Bdelloidea</taxon>
        <taxon>Philodinida</taxon>
        <taxon>Philodinidae</taxon>
        <taxon>Didymodactylos</taxon>
    </lineage>
</organism>
<evidence type="ECO:0000313" key="4">
    <source>
        <dbReference type="EMBL" id="CAF0874921.1"/>
    </source>
</evidence>
<dbReference type="EMBL" id="CAJNOQ010000618">
    <property type="protein sequence ID" value="CAF0821154.1"/>
    <property type="molecule type" value="Genomic_DNA"/>
</dbReference>